<dbReference type="InterPro" id="IPR029058">
    <property type="entry name" value="AB_hydrolase_fold"/>
</dbReference>
<dbReference type="SUPFAM" id="SSF53474">
    <property type="entry name" value="alpha/beta-Hydrolases"/>
    <property type="match status" value="1"/>
</dbReference>
<dbReference type="AlphaFoldDB" id="A0A9D7PRF4"/>
<name>A0A9D7PRF4_9PROT</name>
<gene>
    <name evidence="2" type="ORF">IPL58_16610</name>
</gene>
<protein>
    <recommendedName>
        <fullName evidence="1">Serine hydrolase domain-containing protein</fullName>
    </recommendedName>
</protein>
<comment type="caution">
    <text evidence="2">The sequence shown here is derived from an EMBL/GenBank/DDBJ whole genome shotgun (WGS) entry which is preliminary data.</text>
</comment>
<dbReference type="Proteomes" id="UP000886689">
    <property type="component" value="Unassembled WGS sequence"/>
</dbReference>
<dbReference type="EMBL" id="JADJUC010000031">
    <property type="protein sequence ID" value="MBK8525506.1"/>
    <property type="molecule type" value="Genomic_DNA"/>
</dbReference>
<evidence type="ECO:0000259" key="1">
    <source>
        <dbReference type="Pfam" id="PF03959"/>
    </source>
</evidence>
<organism evidence="2 3">
    <name type="scientific">Candidatus Proximibacter danicus</name>
    <dbReference type="NCBI Taxonomy" id="2954365"/>
    <lineage>
        <taxon>Bacteria</taxon>
        <taxon>Pseudomonadati</taxon>
        <taxon>Pseudomonadota</taxon>
        <taxon>Betaproteobacteria</taxon>
        <taxon>Candidatus Proximibacter</taxon>
    </lineage>
</organism>
<dbReference type="Pfam" id="PF03959">
    <property type="entry name" value="FSH1"/>
    <property type="match status" value="1"/>
</dbReference>
<evidence type="ECO:0000313" key="2">
    <source>
        <dbReference type="EMBL" id="MBK8525506.1"/>
    </source>
</evidence>
<dbReference type="InterPro" id="IPR005645">
    <property type="entry name" value="FSH-like_dom"/>
</dbReference>
<proteinExistence type="predicted"/>
<evidence type="ECO:0000313" key="3">
    <source>
        <dbReference type="Proteomes" id="UP000886689"/>
    </source>
</evidence>
<reference evidence="2" key="1">
    <citation type="submission" date="2020-10" db="EMBL/GenBank/DDBJ databases">
        <title>Connecting structure to function with the recovery of over 1000 high-quality activated sludge metagenome-assembled genomes encoding full-length rRNA genes using long-read sequencing.</title>
        <authorList>
            <person name="Singleton C.M."/>
            <person name="Petriglieri F."/>
            <person name="Kristensen J.M."/>
            <person name="Kirkegaard R.H."/>
            <person name="Michaelsen T.Y."/>
            <person name="Andersen M.H."/>
            <person name="Karst S.M."/>
            <person name="Dueholm M.S."/>
            <person name="Nielsen P.H."/>
            <person name="Albertsen M."/>
        </authorList>
    </citation>
    <scope>NUCLEOTIDE SEQUENCE</scope>
    <source>
        <strain evidence="2">Hirt_18-Q3-R61-65_BATAC.395</strain>
    </source>
</reference>
<feature type="domain" description="Serine hydrolase" evidence="1">
    <location>
        <begin position="125"/>
        <end position="208"/>
    </location>
</feature>
<dbReference type="Gene3D" id="3.40.50.1820">
    <property type="entry name" value="alpha/beta hydrolase"/>
    <property type="match status" value="1"/>
</dbReference>
<sequence length="295" mass="31289">MADGPLTDYSQPGPFAVDISNGEWQDTGCNRRLPWRRYQAQTFDGAPLAPALRVLYSHGLGGSCASGADWLGHWASWGITAIAIQHPGTDEAALASGSPLALRHLLRTAVDATQLANRQHDLLFALERIAEEAPAALGISGHSYGAVSALRLIGERRGRDDLPADPQIKAAILFSPSARGGSLPLAERFARVALPCLHLSGSRDNGIGPGDIKAADRCLPFRHMPGPHQSLLVLDGADHRSLAGQGHGSALQRRRLQAASTAFWLGHLAGDADAANWLNEGLPKMLAAGDRLVSR</sequence>
<accession>A0A9D7PRF4</accession>